<gene>
    <name evidence="2" type="ORF">PGTUg99_025163</name>
</gene>
<dbReference type="SMART" id="SM00614">
    <property type="entry name" value="ZnF_BED"/>
    <property type="match status" value="1"/>
</dbReference>
<reference evidence="2 3" key="1">
    <citation type="submission" date="2019-05" db="EMBL/GenBank/DDBJ databases">
        <title>Emergence of the Ug99 lineage of the wheat stem rust pathogen through somatic hybridization.</title>
        <authorList>
            <person name="Li F."/>
            <person name="Upadhyaya N.M."/>
            <person name="Sperschneider J."/>
            <person name="Matny O."/>
            <person name="Nguyen-Phuc H."/>
            <person name="Mago R."/>
            <person name="Raley C."/>
            <person name="Miller M.E."/>
            <person name="Silverstein K.A.T."/>
            <person name="Henningsen E."/>
            <person name="Hirsch C.D."/>
            <person name="Visser B."/>
            <person name="Pretorius Z.A."/>
            <person name="Steffenson B.J."/>
            <person name="Schwessinger B."/>
            <person name="Dodds P.N."/>
            <person name="Figueroa M."/>
        </authorList>
    </citation>
    <scope>NUCLEOTIDE SEQUENCE [LARGE SCALE GENOMIC DNA]</scope>
    <source>
        <strain evidence="2 3">Ug99</strain>
    </source>
</reference>
<name>A0A5B0Q8V4_PUCGR</name>
<evidence type="ECO:0000313" key="3">
    <source>
        <dbReference type="Proteomes" id="UP000325313"/>
    </source>
</evidence>
<evidence type="ECO:0000313" key="2">
    <source>
        <dbReference type="EMBL" id="KAA1109597.1"/>
    </source>
</evidence>
<sequence>MPPKRGAEEQEPMDVDSGSNIESVKAPVKAESTRTHKKSWFWQYFQPSKSCSSNVFQVNKTPGEMNLCLKKLSVDTKGLTKSMITHLERLCQIYEDKTKTGVIVKFLEKGKLQKKLDWDSLTATVARFFIKCNIPFRVVEDKHFHELL</sequence>
<organism evidence="2 3">
    <name type="scientific">Puccinia graminis f. sp. tritici</name>
    <dbReference type="NCBI Taxonomy" id="56615"/>
    <lineage>
        <taxon>Eukaryota</taxon>
        <taxon>Fungi</taxon>
        <taxon>Dikarya</taxon>
        <taxon>Basidiomycota</taxon>
        <taxon>Pucciniomycotina</taxon>
        <taxon>Pucciniomycetes</taxon>
        <taxon>Pucciniales</taxon>
        <taxon>Pucciniaceae</taxon>
        <taxon>Puccinia</taxon>
    </lineage>
</organism>
<accession>A0A5B0Q8V4</accession>
<dbReference type="Proteomes" id="UP000325313">
    <property type="component" value="Unassembled WGS sequence"/>
</dbReference>
<dbReference type="AlphaFoldDB" id="A0A5B0Q8V4"/>
<dbReference type="EMBL" id="VDEP01000304">
    <property type="protein sequence ID" value="KAA1109597.1"/>
    <property type="molecule type" value="Genomic_DNA"/>
</dbReference>
<feature type="region of interest" description="Disordered" evidence="1">
    <location>
        <begin position="1"/>
        <end position="30"/>
    </location>
</feature>
<evidence type="ECO:0000256" key="1">
    <source>
        <dbReference type="SAM" id="MobiDB-lite"/>
    </source>
</evidence>
<protein>
    <submittedName>
        <fullName evidence="2">Uncharacterized protein</fullName>
    </submittedName>
</protein>
<comment type="caution">
    <text evidence="2">The sequence shown here is derived from an EMBL/GenBank/DDBJ whole genome shotgun (WGS) entry which is preliminary data.</text>
</comment>
<proteinExistence type="predicted"/>